<feature type="transmembrane region" description="Helical" evidence="1">
    <location>
        <begin position="72"/>
        <end position="93"/>
    </location>
</feature>
<organism evidence="2 3">
    <name type="scientific">Mycetocola reblochoni REB411</name>
    <dbReference type="NCBI Taxonomy" id="1255698"/>
    <lineage>
        <taxon>Bacteria</taxon>
        <taxon>Bacillati</taxon>
        <taxon>Actinomycetota</taxon>
        <taxon>Actinomycetes</taxon>
        <taxon>Micrococcales</taxon>
        <taxon>Microbacteriaceae</taxon>
        <taxon>Mycetocola</taxon>
    </lineage>
</organism>
<gene>
    <name evidence="2" type="ORF">FM119_12605</name>
</gene>
<keyword evidence="1" id="KW-0472">Membrane</keyword>
<sequence>MIDVSTVNPQQQRLDAGRAAAGRPGTLVLAIAVAAVLVVVGAAFARGLISVLDVFRIMQLNSVFAWDETPDTVMVWLLVLSVFAAVIVAGAYTRLAGRFTGGRTPAVRPFTLQALGFTAAAVVALQPSVNWWRAPSAVGVAVDPSFGRDEEWGPLAWVFYALPTVLAVGAAVLLVLSLAARIWRVRHEDGRGRLLARILAEGRAVPGTVSEVGETGLRINNVPLRRVVTAYVDHTGVRRWVTTDALIPEAETPVVGGPAEVRYLDADIAAQKNIAVLTGQALQRTVDAGAGGASAAGLTVSSSGVLFGT</sequence>
<protein>
    <submittedName>
        <fullName evidence="2">Uncharacterized protein</fullName>
    </submittedName>
</protein>
<keyword evidence="1" id="KW-0812">Transmembrane</keyword>
<dbReference type="Proteomes" id="UP000196778">
    <property type="component" value="Unassembled WGS sequence"/>
</dbReference>
<reference evidence="3" key="1">
    <citation type="submission" date="2017-02" db="EMBL/GenBank/DDBJ databases">
        <authorList>
            <person name="Dridi B."/>
        </authorList>
    </citation>
    <scope>NUCLEOTIDE SEQUENCE [LARGE SCALE GENOMIC DNA]</scope>
    <source>
        <strain evidence="3">EB411</strain>
    </source>
</reference>
<keyword evidence="1" id="KW-1133">Transmembrane helix</keyword>
<keyword evidence="3" id="KW-1185">Reference proteome</keyword>
<evidence type="ECO:0000256" key="1">
    <source>
        <dbReference type="SAM" id="Phobius"/>
    </source>
</evidence>
<dbReference type="AlphaFoldDB" id="A0A1R4KB96"/>
<name>A0A1R4KB96_9MICO</name>
<feature type="transmembrane region" description="Helical" evidence="1">
    <location>
        <begin position="157"/>
        <end position="183"/>
    </location>
</feature>
<evidence type="ECO:0000313" key="3">
    <source>
        <dbReference type="Proteomes" id="UP000196778"/>
    </source>
</evidence>
<accession>A0A1R4KB96</accession>
<dbReference type="EMBL" id="FUKR01000073">
    <property type="protein sequence ID" value="SJN41422.1"/>
    <property type="molecule type" value="Genomic_DNA"/>
</dbReference>
<feature type="transmembrane region" description="Helical" evidence="1">
    <location>
        <begin position="27"/>
        <end position="52"/>
    </location>
</feature>
<evidence type="ECO:0000313" key="2">
    <source>
        <dbReference type="EMBL" id="SJN41422.1"/>
    </source>
</evidence>
<feature type="transmembrane region" description="Helical" evidence="1">
    <location>
        <begin position="105"/>
        <end position="125"/>
    </location>
</feature>
<proteinExistence type="predicted"/>